<name>A0ACA9KNZ8_9GLOM</name>
<reference evidence="1" key="1">
    <citation type="submission" date="2021-06" db="EMBL/GenBank/DDBJ databases">
        <authorList>
            <person name="Kallberg Y."/>
            <person name="Tangrot J."/>
            <person name="Rosling A."/>
        </authorList>
    </citation>
    <scope>NUCLEOTIDE SEQUENCE</scope>
    <source>
        <strain evidence="1">MA461A</strain>
    </source>
</reference>
<keyword evidence="2" id="KW-1185">Reference proteome</keyword>
<gene>
    <name evidence="1" type="ORF">RPERSI_LOCUS1141</name>
</gene>
<organism evidence="1 2">
    <name type="scientific">Racocetra persica</name>
    <dbReference type="NCBI Taxonomy" id="160502"/>
    <lineage>
        <taxon>Eukaryota</taxon>
        <taxon>Fungi</taxon>
        <taxon>Fungi incertae sedis</taxon>
        <taxon>Mucoromycota</taxon>
        <taxon>Glomeromycotina</taxon>
        <taxon>Glomeromycetes</taxon>
        <taxon>Diversisporales</taxon>
        <taxon>Gigasporaceae</taxon>
        <taxon>Racocetra</taxon>
    </lineage>
</organism>
<comment type="caution">
    <text evidence="1">The sequence shown here is derived from an EMBL/GenBank/DDBJ whole genome shotgun (WGS) entry which is preliminary data.</text>
</comment>
<dbReference type="EMBL" id="CAJVQC010000973">
    <property type="protein sequence ID" value="CAG8484906.1"/>
    <property type="molecule type" value="Genomic_DNA"/>
</dbReference>
<protein>
    <submittedName>
        <fullName evidence="1">3354_t:CDS:1</fullName>
    </submittedName>
</protein>
<accession>A0ACA9KNZ8</accession>
<evidence type="ECO:0000313" key="2">
    <source>
        <dbReference type="Proteomes" id="UP000789920"/>
    </source>
</evidence>
<evidence type="ECO:0000313" key="1">
    <source>
        <dbReference type="EMBL" id="CAG8484906.1"/>
    </source>
</evidence>
<proteinExistence type="predicted"/>
<dbReference type="Proteomes" id="UP000789920">
    <property type="component" value="Unassembled WGS sequence"/>
</dbReference>
<sequence length="484" mass="56619">MNDNYNGLGRRKEANARVYLKEGTGQARIRTSNGKEKSLHDYFYMEPSLCEDILRPLKLFNKENDFDFFARVKGSGSQSQAGAIRLALARALLKVSPEYKITLKNFSLLTRDPRRVWRKVDEIQNFNININEIDLRGKNIDKLHSLIANCIEKDQDLTLKFRSPNKAYFEKNLFDNTLVIPENILQEDLTTQNQNPNSSLEATPRKLEETVLREEGIKEKYIQNLFKENLAEIFDLTYLTEEHYLINPDTGEKDCKTDSLALSKSGRYFVVIEYKRDESLELYEQAAEYISCLKDTKNPECIHNEHELIRICIATEVHKRLRHHQRPDEQKDENIKIIEIKFYDDRKILYIDTSNLPEWLTIASNRKDIKEKGKLSGGTSQTNANISDEAEKWLAEVENSIFSLKPLERSDWKKGNLHRISPQEISQILESLLDKYGIRYSEKEHGVGNSYWYFSIESETALKELKNFFQEYREKFPESSEMLK</sequence>